<name>A0A0C2MRD1_THEKT</name>
<sequence length="380" mass="44007">MDEQPENNNVDFNLDSSEEDLHYKLHLFTAEEIIEIQERARRFLETFFCTNRCIRKAIQILEPLLIHKVSLNVLYTEYCIKFFTELDCVIFQNLCDYYGFAWKLTGNRKIVKYYYPVRYPCKPAIADIDRKESSRDERKLQCFCPVEGNRTRSLHSHFEVSTICRGNEQLPLIKHSVVEKIYEITALNIKPDEKDSQVVFQDETPLPKIMPKLEPITSLIPKLELIQANILSVQPQKSIISDVEQLTNGIKAAENLEENIPDLEPVLVQIERVEHLQAKLAEIETSLPQTLEVDPSNVNAQEVESVQNDIQMVEHLEGDFKEPENSKDDIPEVIHSQVAGSTEMVENNSSQDNVSSTTFPKDCEEYIFKVISSCKKRRWR</sequence>
<gene>
    <name evidence="1" type="ORF">RF11_13015</name>
</gene>
<evidence type="ECO:0000313" key="1">
    <source>
        <dbReference type="EMBL" id="KII64292.1"/>
    </source>
</evidence>
<dbReference type="EMBL" id="JWZT01004343">
    <property type="protein sequence ID" value="KII64292.1"/>
    <property type="molecule type" value="Genomic_DNA"/>
</dbReference>
<dbReference type="AlphaFoldDB" id="A0A0C2MRD1"/>
<comment type="caution">
    <text evidence="1">The sequence shown here is derived from an EMBL/GenBank/DDBJ whole genome shotgun (WGS) entry which is preliminary data.</text>
</comment>
<dbReference type="Proteomes" id="UP000031668">
    <property type="component" value="Unassembled WGS sequence"/>
</dbReference>
<protein>
    <submittedName>
        <fullName evidence="1">Uncharacterized protein</fullName>
    </submittedName>
</protein>
<proteinExistence type="predicted"/>
<accession>A0A0C2MRD1</accession>
<organism evidence="1 2">
    <name type="scientific">Thelohanellus kitauei</name>
    <name type="common">Myxosporean</name>
    <dbReference type="NCBI Taxonomy" id="669202"/>
    <lineage>
        <taxon>Eukaryota</taxon>
        <taxon>Metazoa</taxon>
        <taxon>Cnidaria</taxon>
        <taxon>Myxozoa</taxon>
        <taxon>Myxosporea</taxon>
        <taxon>Bivalvulida</taxon>
        <taxon>Platysporina</taxon>
        <taxon>Myxobolidae</taxon>
        <taxon>Thelohanellus</taxon>
    </lineage>
</organism>
<keyword evidence="2" id="KW-1185">Reference proteome</keyword>
<reference evidence="1 2" key="1">
    <citation type="journal article" date="2014" name="Genome Biol. Evol.">
        <title>The genome of the myxosporean Thelohanellus kitauei shows adaptations to nutrient acquisition within its fish host.</title>
        <authorList>
            <person name="Yang Y."/>
            <person name="Xiong J."/>
            <person name="Zhou Z."/>
            <person name="Huo F."/>
            <person name="Miao W."/>
            <person name="Ran C."/>
            <person name="Liu Y."/>
            <person name="Zhang J."/>
            <person name="Feng J."/>
            <person name="Wang M."/>
            <person name="Wang M."/>
            <person name="Wang L."/>
            <person name="Yao B."/>
        </authorList>
    </citation>
    <scope>NUCLEOTIDE SEQUENCE [LARGE SCALE GENOMIC DNA]</scope>
    <source>
        <strain evidence="1">Wuqing</strain>
    </source>
</reference>
<evidence type="ECO:0000313" key="2">
    <source>
        <dbReference type="Proteomes" id="UP000031668"/>
    </source>
</evidence>